<comment type="caution">
    <text evidence="2">The sequence shown here is derived from an EMBL/GenBank/DDBJ whole genome shotgun (WGS) entry which is preliminary data.</text>
</comment>
<accession>A0ABQ4MN28</accession>
<reference evidence="2 3" key="1">
    <citation type="submission" date="2021-03" db="EMBL/GenBank/DDBJ databases">
        <title>Antimicrobial resistance genes in bacteria isolated from Japanese honey, and their potential for conferring macrolide and lincosamide resistance in the American foulbrood pathogen Paenibacillus larvae.</title>
        <authorList>
            <person name="Okamoto M."/>
            <person name="Kumagai M."/>
            <person name="Kanamori H."/>
            <person name="Takamatsu D."/>
        </authorList>
    </citation>
    <scope>NUCLEOTIDE SEQUENCE [LARGE SCALE GENOMIC DNA]</scope>
    <source>
        <strain evidence="2 3">J15TS10</strain>
    </source>
</reference>
<evidence type="ECO:0000313" key="2">
    <source>
        <dbReference type="EMBL" id="GIP56785.1"/>
    </source>
</evidence>
<sequence>MNVKKMNKPVMALSIVAAIALVGGGGAAAFAAGSASKNPTDQQVAGYNVTVEYPDGKLEAFDKDGNRVAAKPKESYAPKKLTTEEIVDRIKKHIEKGITVPQGYIDELPQQNLDAINESYRLKLQKSNRN</sequence>
<protein>
    <submittedName>
        <fullName evidence="2">Uncharacterized protein</fullName>
    </submittedName>
</protein>
<organism evidence="2 3">
    <name type="scientific">Paenibacillus woosongensis</name>
    <dbReference type="NCBI Taxonomy" id="307580"/>
    <lineage>
        <taxon>Bacteria</taxon>
        <taxon>Bacillati</taxon>
        <taxon>Bacillota</taxon>
        <taxon>Bacilli</taxon>
        <taxon>Bacillales</taxon>
        <taxon>Paenibacillaceae</taxon>
        <taxon>Paenibacillus</taxon>
    </lineage>
</organism>
<feature type="chain" id="PRO_5046850152" evidence="1">
    <location>
        <begin position="32"/>
        <end position="130"/>
    </location>
</feature>
<dbReference type="Proteomes" id="UP000681290">
    <property type="component" value="Unassembled WGS sequence"/>
</dbReference>
<keyword evidence="1" id="KW-0732">Signal</keyword>
<dbReference type="EMBL" id="BOSM01000001">
    <property type="protein sequence ID" value="GIP56785.1"/>
    <property type="molecule type" value="Genomic_DNA"/>
</dbReference>
<gene>
    <name evidence="2" type="ORF">J15TS10_05990</name>
</gene>
<evidence type="ECO:0000256" key="1">
    <source>
        <dbReference type="SAM" id="SignalP"/>
    </source>
</evidence>
<name>A0ABQ4MN28_9BACL</name>
<keyword evidence="3" id="KW-1185">Reference proteome</keyword>
<proteinExistence type="predicted"/>
<feature type="signal peptide" evidence="1">
    <location>
        <begin position="1"/>
        <end position="31"/>
    </location>
</feature>
<evidence type="ECO:0000313" key="3">
    <source>
        <dbReference type="Proteomes" id="UP000681290"/>
    </source>
</evidence>